<proteinExistence type="predicted"/>
<keyword evidence="1" id="KW-1133">Transmembrane helix</keyword>
<evidence type="ECO:0000313" key="3">
    <source>
        <dbReference type="Proteomes" id="UP001159363"/>
    </source>
</evidence>
<keyword evidence="1" id="KW-0472">Membrane</keyword>
<evidence type="ECO:0000313" key="2">
    <source>
        <dbReference type="EMBL" id="KAJ8867154.1"/>
    </source>
</evidence>
<dbReference type="Proteomes" id="UP001159363">
    <property type="component" value="Chromosome 15"/>
</dbReference>
<keyword evidence="3" id="KW-1185">Reference proteome</keyword>
<gene>
    <name evidence="2" type="ORF">PR048_033018</name>
</gene>
<reference evidence="2 3" key="1">
    <citation type="submission" date="2023-02" db="EMBL/GenBank/DDBJ databases">
        <title>LHISI_Scaffold_Assembly.</title>
        <authorList>
            <person name="Stuart O.P."/>
            <person name="Cleave R."/>
            <person name="Magrath M.J.L."/>
            <person name="Mikheyev A.S."/>
        </authorList>
    </citation>
    <scope>NUCLEOTIDE SEQUENCE [LARGE SCALE GENOMIC DNA]</scope>
    <source>
        <strain evidence="2">Daus_M_001</strain>
        <tissue evidence="2">Leg muscle</tissue>
    </source>
</reference>
<name>A0ABQ9G3W0_9NEOP</name>
<organism evidence="2 3">
    <name type="scientific">Dryococelus australis</name>
    <dbReference type="NCBI Taxonomy" id="614101"/>
    <lineage>
        <taxon>Eukaryota</taxon>
        <taxon>Metazoa</taxon>
        <taxon>Ecdysozoa</taxon>
        <taxon>Arthropoda</taxon>
        <taxon>Hexapoda</taxon>
        <taxon>Insecta</taxon>
        <taxon>Pterygota</taxon>
        <taxon>Neoptera</taxon>
        <taxon>Polyneoptera</taxon>
        <taxon>Phasmatodea</taxon>
        <taxon>Verophasmatodea</taxon>
        <taxon>Anareolatae</taxon>
        <taxon>Phasmatidae</taxon>
        <taxon>Eurycanthinae</taxon>
        <taxon>Dryococelus</taxon>
    </lineage>
</organism>
<accession>A0ABQ9G3W0</accession>
<evidence type="ECO:0000256" key="1">
    <source>
        <dbReference type="SAM" id="Phobius"/>
    </source>
</evidence>
<dbReference type="EMBL" id="JARBHB010000016">
    <property type="protein sequence ID" value="KAJ8867154.1"/>
    <property type="molecule type" value="Genomic_DNA"/>
</dbReference>
<sequence length="111" mass="12677">MPACRQIVADIGIMFDHMSKRDKHMVETEEQNADELTMANVGGVFLVLVVGCFAAFLFAILEMLWNCRKIAVEEKTRAMISPCDDMLSDARITLRNTSPYYWPWGTPAHYM</sequence>
<feature type="transmembrane region" description="Helical" evidence="1">
    <location>
        <begin position="44"/>
        <end position="65"/>
    </location>
</feature>
<protein>
    <submittedName>
        <fullName evidence="2">Uncharacterized protein</fullName>
    </submittedName>
</protein>
<comment type="caution">
    <text evidence="2">The sequence shown here is derived from an EMBL/GenBank/DDBJ whole genome shotgun (WGS) entry which is preliminary data.</text>
</comment>
<keyword evidence="1" id="KW-0812">Transmembrane</keyword>